<organism evidence="3">
    <name type="scientific">Ixodes ricinus</name>
    <name type="common">Common tick</name>
    <name type="synonym">Acarus ricinus</name>
    <dbReference type="NCBI Taxonomy" id="34613"/>
    <lineage>
        <taxon>Eukaryota</taxon>
        <taxon>Metazoa</taxon>
        <taxon>Ecdysozoa</taxon>
        <taxon>Arthropoda</taxon>
        <taxon>Chelicerata</taxon>
        <taxon>Arachnida</taxon>
        <taxon>Acari</taxon>
        <taxon>Parasitiformes</taxon>
        <taxon>Ixodida</taxon>
        <taxon>Ixodoidea</taxon>
        <taxon>Ixodidae</taxon>
        <taxon>Ixodinae</taxon>
        <taxon>Ixodes</taxon>
    </lineage>
</organism>
<feature type="chain" id="PRO_5025484653" evidence="2">
    <location>
        <begin position="28"/>
        <end position="269"/>
    </location>
</feature>
<protein>
    <submittedName>
        <fullName evidence="3">Putative secreted protein</fullName>
    </submittedName>
</protein>
<accession>A0A6B0V635</accession>
<feature type="region of interest" description="Disordered" evidence="1">
    <location>
        <begin position="122"/>
        <end position="166"/>
    </location>
</feature>
<keyword evidence="2" id="KW-0732">Signal</keyword>
<feature type="signal peptide" evidence="2">
    <location>
        <begin position="1"/>
        <end position="27"/>
    </location>
</feature>
<reference evidence="3" key="1">
    <citation type="submission" date="2019-12" db="EMBL/GenBank/DDBJ databases">
        <title>An insight into the sialome of adult female Ixodes ricinus ticks feeding for 6 days.</title>
        <authorList>
            <person name="Perner J."/>
            <person name="Ribeiro J.M.C."/>
        </authorList>
    </citation>
    <scope>NUCLEOTIDE SEQUENCE</scope>
    <source>
        <strain evidence="3">Semi-engorged</strain>
        <tissue evidence="3">Salivary glands</tissue>
    </source>
</reference>
<evidence type="ECO:0000256" key="1">
    <source>
        <dbReference type="SAM" id="MobiDB-lite"/>
    </source>
</evidence>
<dbReference type="EMBL" id="GIFC01015376">
    <property type="protein sequence ID" value="MXU97459.1"/>
    <property type="molecule type" value="Transcribed_RNA"/>
</dbReference>
<proteinExistence type="predicted"/>
<name>A0A6B0V635_IXORI</name>
<evidence type="ECO:0000256" key="2">
    <source>
        <dbReference type="SAM" id="SignalP"/>
    </source>
</evidence>
<dbReference type="AlphaFoldDB" id="A0A6B0V635"/>
<evidence type="ECO:0000313" key="3">
    <source>
        <dbReference type="EMBL" id="MXU97459.1"/>
    </source>
</evidence>
<sequence length="269" mass="30526">MRASALWCRMSRLWWLVVEMQAKKTNGQFPPTAWLQSDPQPNRRPRHLALLQCHHQDHAGLQHDARATPSGGNQGTVKEGTVDAPVKEAFRVPRPDLSESGAPRPVLHHDFHQVRFSCRTERSDGLRGGAAVPAAPRRRGAGNGRNDGGNRVSLATRGRRAQRHASPPVEALLEPVQRHRVECTQVKVKRCFRHLVESRPLHEVHHGLQPVWIFQVEYPALEFPELSQVVCDDRGVRHSGCRVCGDGRHLFFFFFFPLVLISRRCGWTR</sequence>